<dbReference type="CDD" id="cd00755">
    <property type="entry name" value="YgdL_like"/>
    <property type="match status" value="1"/>
</dbReference>
<dbReference type="PANTHER" id="PTHR43267">
    <property type="entry name" value="TRNA THREONYLCARBAMOYLADENOSINE DEHYDRATASE"/>
    <property type="match status" value="1"/>
</dbReference>
<dbReference type="KEGG" id="eiv:EIN_469860"/>
<gene>
    <name evidence="2" type="ORF">EIN_469860</name>
</gene>
<dbReference type="AlphaFoldDB" id="A0A0A1TUL2"/>
<evidence type="ECO:0000313" key="3">
    <source>
        <dbReference type="Proteomes" id="UP000014680"/>
    </source>
</evidence>
<dbReference type="OMA" id="DMDDICV"/>
<dbReference type="GeneID" id="14882714"/>
<dbReference type="Pfam" id="PF00899">
    <property type="entry name" value="ThiF"/>
    <property type="match status" value="1"/>
</dbReference>
<reference evidence="2 3" key="1">
    <citation type="submission" date="2012-10" db="EMBL/GenBank/DDBJ databases">
        <authorList>
            <person name="Zafar N."/>
            <person name="Inman J."/>
            <person name="Hall N."/>
            <person name="Lorenzi H."/>
            <person name="Caler E."/>
        </authorList>
    </citation>
    <scope>NUCLEOTIDE SEQUENCE [LARGE SCALE GENOMIC DNA]</scope>
    <source>
        <strain evidence="2 3">IP1</strain>
    </source>
</reference>
<keyword evidence="3" id="KW-1185">Reference proteome</keyword>
<dbReference type="RefSeq" id="XP_004183108.1">
    <property type="nucleotide sequence ID" value="XM_004183060.1"/>
</dbReference>
<dbReference type="GO" id="GO:0061504">
    <property type="term" value="P:cyclic threonylcarbamoyladenosine biosynthetic process"/>
    <property type="evidence" value="ECO:0007669"/>
    <property type="project" value="TreeGrafter"/>
</dbReference>
<dbReference type="GO" id="GO:0061503">
    <property type="term" value="F:tRNA threonylcarbamoyladenosine dehydratase"/>
    <property type="evidence" value="ECO:0007669"/>
    <property type="project" value="TreeGrafter"/>
</dbReference>
<dbReference type="Proteomes" id="UP000014680">
    <property type="component" value="Unassembled WGS sequence"/>
</dbReference>
<dbReference type="OrthoDB" id="206053at2759"/>
<protein>
    <submittedName>
        <fullName evidence="2">Ubiquitin-activating enzyme E1, putative</fullName>
    </submittedName>
</protein>
<accession>A0A0A1TUL2</accession>
<evidence type="ECO:0000313" key="2">
    <source>
        <dbReference type="EMBL" id="ELP83762.1"/>
    </source>
</evidence>
<sequence length="271" mass="30287">MATQQTRLVDKYLSATQKCDLSLKHVLIVGLGGVGSYTAEILARSGVGHLTIVDADVVAASNINRQLPATPQTIGRKKVEVVKERLQKINPEIKIETIERFIENEGIQEILKCRYDYVVDAIDSVSPKVFLIKNVMERGMSLVSSFGSGGRFDPTKVGIADISQTEKDQLMRVVRYRLHKHGIRTGFKAVYSLESPDKGALMFQEEKFKKSSFGTLSYMTSIFGAKCAEVVLRDLTGNPVVTKVVEKRWEQNGKKFIEVDDDSEECKDYSD</sequence>
<dbReference type="SUPFAM" id="SSF69572">
    <property type="entry name" value="Activating enzymes of the ubiquitin-like proteins"/>
    <property type="match status" value="1"/>
</dbReference>
<dbReference type="InterPro" id="IPR035985">
    <property type="entry name" value="Ubiquitin-activating_enz"/>
</dbReference>
<evidence type="ECO:0000259" key="1">
    <source>
        <dbReference type="Pfam" id="PF00899"/>
    </source>
</evidence>
<dbReference type="GO" id="GO:0008641">
    <property type="term" value="F:ubiquitin-like modifier activating enzyme activity"/>
    <property type="evidence" value="ECO:0007669"/>
    <property type="project" value="InterPro"/>
</dbReference>
<feature type="domain" description="THIF-type NAD/FAD binding fold" evidence="1">
    <location>
        <begin position="20"/>
        <end position="238"/>
    </location>
</feature>
<dbReference type="InterPro" id="IPR045886">
    <property type="entry name" value="ThiF/MoeB/HesA"/>
</dbReference>
<dbReference type="VEuPathDB" id="AmoebaDB:EIN_469860"/>
<dbReference type="Gene3D" id="3.40.50.720">
    <property type="entry name" value="NAD(P)-binding Rossmann-like Domain"/>
    <property type="match status" value="1"/>
</dbReference>
<dbReference type="InterPro" id="IPR000594">
    <property type="entry name" value="ThiF_NAD_FAD-bd"/>
</dbReference>
<dbReference type="EMBL" id="KB207240">
    <property type="protein sequence ID" value="ELP83762.1"/>
    <property type="molecule type" value="Genomic_DNA"/>
</dbReference>
<name>A0A0A1TUL2_ENTIV</name>
<dbReference type="PANTHER" id="PTHR43267:SF1">
    <property type="entry name" value="TRNA THREONYLCARBAMOYLADENOSINE DEHYDRATASE"/>
    <property type="match status" value="1"/>
</dbReference>
<proteinExistence type="predicted"/>
<organism evidence="2 3">
    <name type="scientific">Entamoeba invadens IP1</name>
    <dbReference type="NCBI Taxonomy" id="370355"/>
    <lineage>
        <taxon>Eukaryota</taxon>
        <taxon>Amoebozoa</taxon>
        <taxon>Evosea</taxon>
        <taxon>Archamoebae</taxon>
        <taxon>Mastigamoebida</taxon>
        <taxon>Entamoebidae</taxon>
        <taxon>Entamoeba</taxon>
    </lineage>
</organism>